<evidence type="ECO:0000259" key="6">
    <source>
        <dbReference type="PROSITE" id="PS51720"/>
    </source>
</evidence>
<proteinExistence type="inferred from homology"/>
<sequence>MDQHLNIVLLGKTGVGKSSSANTILGREVFKAETDFESVTKYICVEPVTLFGRQILVIDTGDILTSQEQIAKVLLNLLPDSTPSLYLLVIKVGRFTQEDEKAVEAVEKVLGPRRMENCFLLFTGGDRLNTSLEQFILGYTNSPLPKIVDRSSWRIHLFNNKYGGEDQVRELLTKTGHIGTERDRNYDQMGEVEDSSTTMKEPSTDDEPKDLIQHMLDPDPTCVETDTDDQQADTNDEESNLERLLEELGLDQFYKEKLSLGKILEINDKTINDEPPEWKSDLPWYCLKKLMMVNVTARKIKSVSMSNQDDELEPDELNFYDVLTSSNEDDFLNPLDIITALFLCSDGFVQQELALKMSMCQFSVPLLLPNCDTQQCTLMLWAMRDIVKKYRPSNLAESKGFMEERIVLSELPMISFVRLGECSLSKSEILNKLLNNPDDTFVHHNMECGDIERRISNGLTELTWYLPCGNKNMDIFSEPVAIANLRGDIASFETQFSFLCQTSAAVFVFFDQLDSDCKLLMNKNHKAKIFLVGNKQSKNFRVDSVQKLATSLALTNKNILIKTKQTNDADFVKLLRKRVSDVIKPEKKMSVEQMADVAHELGILVDEDSPECQDGKKKADEITAEIKDIMKYKEDQLLLQGQIWKELTCLEKEEFRLRKVGSENIENYKCKLQHERKKLRKKQNNSTMSKAMTCFISAISSTQRERCYFLKWLRMNLDNLSRIKLSGLRELYKEKSKDSENKEEIKKIDQQLSSSSLGVQHFFREMGQIYEASLYLPETDPSRQQLQHLPKLCAQLLLDGFPIELVDGDASNIPLRWVSDVLSQLNDLVSPNNKIRVVTVLGVQSTGKSTLLNTMFGVQFAVSSGRCTRGAFMLLIKVNEDFKKVLNCDFMIIIDTEGLKSPELAQLDNSYEHDNELATLVVGLSDITIINVAMENLTEMKDILQIVVHAFLRMKEVGGKKPQCQFVHQNVSDVSAHEKNLRDRKLLLEQLDEMTQAAARMEKKEEYKSFTDVMEYNPDTGNCYIPGLWNGNPPMAPVNAGYSETVYELKKNIIQQLGKCGSTSNDILEFREWITSLWNAVKHENFIFSFRNSLVADAYMRLCTEYNQWEWEFKKEMYKWVTKAETRISNFGSFTATYAISDMNEFITELKSEAITELIKWETKILENLKKYFEQPEGHVYLAEGYREDFSNSIKSLRRETERSVFNQITAAADIKKGSKELEKIKATYRERIEKAVCDLIDECRKKKVQMTDRELDESFNKMWTKTLNSLSFSKQQTSNIFTSVSHELRTNLSHKGSHACELLSEKNLKYCGLEPFTYTEKGWRSQVKGFFTNHKTERELADSIISACNECITDKIKRKTNYHDTYIQEILHFIDERLNKADVDTDIEFEVPLKQHICGSAARKFQKMHEDFIQENDPYKCLQKNKERFCTDFKDVFHKRDQCQKKAEEFTNQCLKPAVENFICRSLGPDIVDKMMTKEEFSTRMSFQYYILLDLISKSDFVSFLGYICSYEDHVKWWISNRIKEFFSSESTICELEDKHLKFCIDHINAAIKKAKTEKTDSLKTFVVKICTELGDKLVISQDALDAFTVLNKSDQEQFAHWLNMCVEEMTETLRGEFEKITFETQLSRLHMKPENELFNRVIGCGKQCPFC</sequence>
<evidence type="ECO:0000256" key="4">
    <source>
        <dbReference type="SAM" id="MobiDB-lite"/>
    </source>
</evidence>
<feature type="domain" description="AIG1-type G" evidence="6">
    <location>
        <begin position="2"/>
        <end position="196"/>
    </location>
</feature>
<keyword evidence="3" id="KW-0547">Nucleotide-binding</keyword>
<feature type="domain" description="VLIG-type G" evidence="5">
    <location>
        <begin position="832"/>
        <end position="1078"/>
    </location>
</feature>
<feature type="non-terminal residue" evidence="7">
    <location>
        <position position="1653"/>
    </location>
</feature>
<dbReference type="InterPro" id="IPR027417">
    <property type="entry name" value="P-loop_NTPase"/>
</dbReference>
<dbReference type="InterPro" id="IPR058641">
    <property type="entry name" value="GVIN1_dom"/>
</dbReference>
<evidence type="ECO:0000256" key="1">
    <source>
        <dbReference type="ARBA" id="ARBA00006828"/>
    </source>
</evidence>
<name>A0A0S7EX49_9TELE</name>
<evidence type="ECO:0000259" key="5">
    <source>
        <dbReference type="PROSITE" id="PS51717"/>
    </source>
</evidence>
<comment type="similarity">
    <text evidence="2">Belongs to the TRAFAC class TrmE-Era-EngA-EngB-Septin-like GTPase superfamily. AIG1/Toc34/Toc159-like paraseptin GTPase family. IAN subfamily.</text>
</comment>
<dbReference type="GO" id="GO:0005525">
    <property type="term" value="F:GTP binding"/>
    <property type="evidence" value="ECO:0007669"/>
    <property type="project" value="InterPro"/>
</dbReference>
<dbReference type="Gene3D" id="3.40.50.300">
    <property type="entry name" value="P-loop containing nucleotide triphosphate hydrolases"/>
    <property type="match status" value="2"/>
</dbReference>
<dbReference type="Pfam" id="PF25974">
    <property type="entry name" value="URGCP_9th"/>
    <property type="match status" value="1"/>
</dbReference>
<dbReference type="InterPro" id="IPR030383">
    <property type="entry name" value="G_VLIG_dom"/>
</dbReference>
<dbReference type="InterPro" id="IPR006703">
    <property type="entry name" value="G_AIG1"/>
</dbReference>
<dbReference type="SUPFAM" id="SSF52540">
    <property type="entry name" value="P-loop containing nucleoside triphosphate hydrolases"/>
    <property type="match status" value="2"/>
</dbReference>
<dbReference type="InterPro" id="IPR057365">
    <property type="entry name" value="URGCP"/>
</dbReference>
<feature type="compositionally biased region" description="Acidic residues" evidence="4">
    <location>
        <begin position="225"/>
        <end position="237"/>
    </location>
</feature>
<accession>A0A0S7EX49</accession>
<organism evidence="7">
    <name type="scientific">Poeciliopsis prolifica</name>
    <name type="common">blackstripe livebearer</name>
    <dbReference type="NCBI Taxonomy" id="188132"/>
    <lineage>
        <taxon>Eukaryota</taxon>
        <taxon>Metazoa</taxon>
        <taxon>Chordata</taxon>
        <taxon>Craniata</taxon>
        <taxon>Vertebrata</taxon>
        <taxon>Euteleostomi</taxon>
        <taxon>Actinopterygii</taxon>
        <taxon>Neopterygii</taxon>
        <taxon>Teleostei</taxon>
        <taxon>Neoteleostei</taxon>
        <taxon>Acanthomorphata</taxon>
        <taxon>Ovalentaria</taxon>
        <taxon>Atherinomorphae</taxon>
        <taxon>Cyprinodontiformes</taxon>
        <taxon>Poeciliidae</taxon>
        <taxon>Poeciliinae</taxon>
        <taxon>Poeciliopsis</taxon>
    </lineage>
</organism>
<dbReference type="EMBL" id="GBYX01473568">
    <property type="protein sequence ID" value="JAO08091.1"/>
    <property type="molecule type" value="Transcribed_RNA"/>
</dbReference>
<reference evidence="7" key="1">
    <citation type="submission" date="2014-12" db="EMBL/GenBank/DDBJ databases">
        <title>Parallel Evolution in Life History Adaptation Evident in the Tissue-Specific Poeciliopsis prolifica transcriptome.</title>
        <authorList>
            <person name="Jue N.K."/>
            <person name="Foley R.J."/>
            <person name="Obergfell C."/>
            <person name="Reznick D.N."/>
            <person name="O'Neill R.J."/>
            <person name="O'Neill M.J."/>
        </authorList>
    </citation>
    <scope>NUCLEOTIDE SEQUENCE</scope>
</reference>
<dbReference type="InterPro" id="IPR052986">
    <property type="entry name" value="VLIG_GTPase"/>
</dbReference>
<dbReference type="Pfam" id="PF25496">
    <property type="entry name" value="URGCP"/>
    <property type="match status" value="1"/>
</dbReference>
<evidence type="ECO:0000313" key="7">
    <source>
        <dbReference type="EMBL" id="JAO08091.1"/>
    </source>
</evidence>
<dbReference type="PROSITE" id="PS51717">
    <property type="entry name" value="G_VLIG"/>
    <property type="match status" value="1"/>
</dbReference>
<comment type="similarity">
    <text evidence="1">Belongs to the TRAFAC class dynamin-like GTPase superfamily. Very large inducible GTPase (VLIG) family.</text>
</comment>
<dbReference type="PANTHER" id="PTHR14819">
    <property type="entry name" value="GTP-BINDING"/>
    <property type="match status" value="1"/>
</dbReference>
<dbReference type="Pfam" id="PF04548">
    <property type="entry name" value="AIG1"/>
    <property type="match status" value="1"/>
</dbReference>
<dbReference type="PROSITE" id="PS51720">
    <property type="entry name" value="G_AIG1"/>
    <property type="match status" value="1"/>
</dbReference>
<dbReference type="Pfam" id="PF25683">
    <property type="entry name" value="URGCP_GTPase"/>
    <property type="match status" value="1"/>
</dbReference>
<protein>
    <submittedName>
        <fullName evidence="7">GVIN1</fullName>
    </submittedName>
</protein>
<evidence type="ECO:0000256" key="2">
    <source>
        <dbReference type="ARBA" id="ARBA00008535"/>
    </source>
</evidence>
<gene>
    <name evidence="7" type="primary">GVIN1</name>
</gene>
<evidence type="ECO:0000256" key="3">
    <source>
        <dbReference type="ARBA" id="ARBA00022741"/>
    </source>
</evidence>
<dbReference type="PANTHER" id="PTHR14819:SF9">
    <property type="entry name" value="UP-REGULATOR OF CELL PROLIFERATION-LIKE"/>
    <property type="match status" value="1"/>
</dbReference>
<feature type="region of interest" description="Disordered" evidence="4">
    <location>
        <begin position="179"/>
        <end position="237"/>
    </location>
</feature>